<dbReference type="OrthoDB" id="2434658at2759"/>
<feature type="coiled-coil region" evidence="1">
    <location>
        <begin position="115"/>
        <end position="191"/>
    </location>
</feature>
<dbReference type="Proteomes" id="UP000265703">
    <property type="component" value="Unassembled WGS sequence"/>
</dbReference>
<gene>
    <name evidence="2" type="ORF">C1645_770180</name>
</gene>
<name>A0A397SWC7_9GLOM</name>
<keyword evidence="3" id="KW-1185">Reference proteome</keyword>
<dbReference type="AlphaFoldDB" id="A0A397SWC7"/>
<dbReference type="EMBL" id="QKYT01000185">
    <property type="protein sequence ID" value="RIA90303.1"/>
    <property type="molecule type" value="Genomic_DNA"/>
</dbReference>
<sequence>MVNAQQWLNEKFPAREDKEKVKKLEIRLNEPESNKISDQTYKFCGVTLEVIDCTNLNELSLNTNEKITSIEIHGCVNLLKINGLEQLLNLQNLHLWNQNPRLQTTFCQGNWKQELQGLRKVLLEEKARNEQILKELADTVLPNVTFDLSKLKQEIARLKLNELIPQARKEKSDLEQQIANAKNKVENSFKKIIDMLLETQKQIVGKNDPLVQAQLTGKLSAYLSMLEGNLSEQELQTLLNKKTELLQLEEQIAKLQQITSLNSAD</sequence>
<protein>
    <submittedName>
        <fullName evidence="2">Uncharacterized protein</fullName>
    </submittedName>
</protein>
<organism evidence="2 3">
    <name type="scientific">Glomus cerebriforme</name>
    <dbReference type="NCBI Taxonomy" id="658196"/>
    <lineage>
        <taxon>Eukaryota</taxon>
        <taxon>Fungi</taxon>
        <taxon>Fungi incertae sedis</taxon>
        <taxon>Mucoromycota</taxon>
        <taxon>Glomeromycotina</taxon>
        <taxon>Glomeromycetes</taxon>
        <taxon>Glomerales</taxon>
        <taxon>Glomeraceae</taxon>
        <taxon>Glomus</taxon>
    </lineage>
</organism>
<keyword evidence="1" id="KW-0175">Coiled coil</keyword>
<proteinExistence type="predicted"/>
<accession>A0A397SWC7</accession>
<feature type="non-terminal residue" evidence="2">
    <location>
        <position position="1"/>
    </location>
</feature>
<evidence type="ECO:0000256" key="1">
    <source>
        <dbReference type="SAM" id="Coils"/>
    </source>
</evidence>
<comment type="caution">
    <text evidence="2">The sequence shown here is derived from an EMBL/GenBank/DDBJ whole genome shotgun (WGS) entry which is preliminary data.</text>
</comment>
<reference evidence="2 3" key="1">
    <citation type="submission" date="2018-06" db="EMBL/GenBank/DDBJ databases">
        <title>Comparative genomics reveals the genomic features of Rhizophagus irregularis, R. cerebriforme, R. diaphanum and Gigaspora rosea, and their symbiotic lifestyle signature.</title>
        <authorList>
            <person name="Morin E."/>
            <person name="San Clemente H."/>
            <person name="Chen E.C.H."/>
            <person name="De La Providencia I."/>
            <person name="Hainaut M."/>
            <person name="Kuo A."/>
            <person name="Kohler A."/>
            <person name="Murat C."/>
            <person name="Tang N."/>
            <person name="Roy S."/>
            <person name="Loubradou J."/>
            <person name="Henrissat B."/>
            <person name="Grigoriev I.V."/>
            <person name="Corradi N."/>
            <person name="Roux C."/>
            <person name="Martin F.M."/>
        </authorList>
    </citation>
    <scope>NUCLEOTIDE SEQUENCE [LARGE SCALE GENOMIC DNA]</scope>
    <source>
        <strain evidence="2 3">DAOM 227022</strain>
    </source>
</reference>
<evidence type="ECO:0000313" key="2">
    <source>
        <dbReference type="EMBL" id="RIA90303.1"/>
    </source>
</evidence>
<evidence type="ECO:0000313" key="3">
    <source>
        <dbReference type="Proteomes" id="UP000265703"/>
    </source>
</evidence>